<dbReference type="OrthoDB" id="9803993at2"/>
<evidence type="ECO:0000313" key="2">
    <source>
        <dbReference type="EMBL" id="EIM56758.1"/>
    </source>
</evidence>
<dbReference type="EMBL" id="CM001487">
    <property type="protein sequence ID" value="EIM56758.1"/>
    <property type="molecule type" value="Genomic_DNA"/>
</dbReference>
<keyword evidence="3" id="KW-1185">Reference proteome</keyword>
<evidence type="ECO:0000313" key="3">
    <source>
        <dbReference type="Proteomes" id="UP000005753"/>
    </source>
</evidence>
<gene>
    <name evidence="2" type="ORF">EubceDRAFT1_0932</name>
</gene>
<organism evidence="2 3">
    <name type="scientific">Eubacterium cellulosolvens (strain ATCC 43171 / JCM 9499 / 6)</name>
    <name type="common">Cillobacterium cellulosolvens</name>
    <dbReference type="NCBI Taxonomy" id="633697"/>
    <lineage>
        <taxon>Bacteria</taxon>
        <taxon>Bacillati</taxon>
        <taxon>Bacillota</taxon>
        <taxon>Clostridia</taxon>
        <taxon>Eubacteriales</taxon>
        <taxon>Eubacteriaceae</taxon>
        <taxon>Eubacterium</taxon>
    </lineage>
</organism>
<dbReference type="GO" id="GO:0006508">
    <property type="term" value="P:proteolysis"/>
    <property type="evidence" value="ECO:0007669"/>
    <property type="project" value="InterPro"/>
</dbReference>
<dbReference type="STRING" id="633697.EubceDRAFT1_0932"/>
<keyword evidence="1" id="KW-0479">Metal-binding</keyword>
<evidence type="ECO:0000256" key="1">
    <source>
        <dbReference type="ARBA" id="ARBA00022723"/>
    </source>
</evidence>
<dbReference type="Pfam" id="PF02073">
    <property type="entry name" value="Peptidase_M29"/>
    <property type="match status" value="1"/>
</dbReference>
<dbReference type="PANTHER" id="PTHR34448:SF3">
    <property type="entry name" value="AMINOPEPTIDASE AMPS"/>
    <property type="match status" value="1"/>
</dbReference>
<dbReference type="AlphaFoldDB" id="I5ASI5"/>
<proteinExistence type="predicted"/>
<keyword evidence="2" id="KW-0031">Aminopeptidase</keyword>
<dbReference type="SUPFAM" id="SSF144052">
    <property type="entry name" value="Thermophilic metalloprotease-like"/>
    <property type="match status" value="1"/>
</dbReference>
<protein>
    <submittedName>
        <fullName evidence="2">Leucyl aminopeptidase (Aminopeptidase T)</fullName>
    </submittedName>
</protein>
<dbReference type="PANTHER" id="PTHR34448">
    <property type="entry name" value="AMINOPEPTIDASE"/>
    <property type="match status" value="1"/>
</dbReference>
<dbReference type="GO" id="GO:0046872">
    <property type="term" value="F:metal ion binding"/>
    <property type="evidence" value="ECO:0007669"/>
    <property type="project" value="UniProtKB-KW"/>
</dbReference>
<dbReference type="HOGENOM" id="CLU_028466_0_0_9"/>
<keyword evidence="2" id="KW-0378">Hydrolase</keyword>
<dbReference type="Proteomes" id="UP000005753">
    <property type="component" value="Chromosome"/>
</dbReference>
<dbReference type="InterPro" id="IPR052170">
    <property type="entry name" value="M29_Exopeptidase"/>
</dbReference>
<reference evidence="2 3" key="2">
    <citation type="submission" date="2012-02" db="EMBL/GenBank/DDBJ databases">
        <title>Improved High-Quality Draft sequence of Eubacterium cellulosolvens 6.</title>
        <authorList>
            <consortium name="US DOE Joint Genome Institute"/>
            <person name="Lucas S."/>
            <person name="Han J."/>
            <person name="Lapidus A."/>
            <person name="Cheng J.-F."/>
            <person name="Goodwin L."/>
            <person name="Pitluck S."/>
            <person name="Peters L."/>
            <person name="Mikhailova N."/>
            <person name="Gu W."/>
            <person name="Detter J.C."/>
            <person name="Han C."/>
            <person name="Tapia R."/>
            <person name="Land M."/>
            <person name="Hauser L."/>
            <person name="Kyrpides N."/>
            <person name="Ivanova N."/>
            <person name="Pagani I."/>
            <person name="Johnson E."/>
            <person name="Mukhopadhyay B."/>
            <person name="Anderson I."/>
            <person name="Woyke T."/>
        </authorList>
    </citation>
    <scope>NUCLEOTIDE SEQUENCE [LARGE SCALE GENOMIC DNA]</scope>
    <source>
        <strain evidence="2 3">6</strain>
    </source>
</reference>
<keyword evidence="2" id="KW-0645">Protease</keyword>
<accession>I5ASI5</accession>
<name>I5ASI5_EUBC6</name>
<dbReference type="InterPro" id="IPR000787">
    <property type="entry name" value="Peptidase_M29"/>
</dbReference>
<sequence length="696" mass="79749">MQHIEIEREELTERLELAVSRLEEIPQESRVPDAFRGFFAREAEFLLDMHRLMCSLREGAYREAPIHELGELNRKLYKDILPENYGTCPGNPTYAVSQMGKGLGELLSFLYTELRGAVVFAYENKEWDYLVAAELFLEIYHAFTDGFEENGGLPEEKTIRDILYWYCSDYTAEMVTERTAEMLDPELSFARDIIMNEDLNDLRYLYRFGEYVTENERKTAEYLNSLPEDEVESIAKTWTEGYRIGFEVAGKPLHKKKTVNIRYRLGFERIVRCAVKQFEAMGLASVIYRSAVHAVNKRQSIRVGYYGAVPNPQFEYDHRNDAALFLDEKFVTRKLQALRNAYEEHKYLANTHGGPAVMDVFGETPFVPQANPDAMKMSPEVQKEQVRYSNEAGQITNRYIIGSERSFTIIAYPVPQIGENFREIFAETVKINNLDYRKYQKIQQTIIDSLDQGTALHIAGMKGNCTDLTVQLHRLVDPSKQTNFENCVADVNIPVGEVFTSPVLAGTNGVLHVSRVYLEEFQYRDLRIEVKDGMISDYICGNFDSEEENRKYIEENILFHHKTIPMGECAIGTNTTAYRVAKTYGIADKLPILIAEKMGPHFAFGDTCYSWQEDNAVFNPDGKEIIARDNECSIKRKTDLSAAYFGCHTDITIPYEELGHIRVLCDDGREISIIENGRFVLPGTEELNLPLEGLID</sequence>
<reference evidence="2 3" key="1">
    <citation type="submission" date="2010-08" db="EMBL/GenBank/DDBJ databases">
        <authorList>
            <consortium name="US DOE Joint Genome Institute (JGI-PGF)"/>
            <person name="Lucas S."/>
            <person name="Copeland A."/>
            <person name="Lapidus A."/>
            <person name="Cheng J.-F."/>
            <person name="Bruce D."/>
            <person name="Goodwin L."/>
            <person name="Pitluck S."/>
            <person name="Land M.L."/>
            <person name="Hauser L."/>
            <person name="Chang Y.-J."/>
            <person name="Anderson I.J."/>
            <person name="Johnson E."/>
            <person name="Mulhopadhyay B."/>
            <person name="Kyrpides N."/>
            <person name="Woyke T.J."/>
        </authorList>
    </citation>
    <scope>NUCLEOTIDE SEQUENCE [LARGE SCALE GENOMIC DNA]</scope>
    <source>
        <strain evidence="2 3">6</strain>
    </source>
</reference>
<dbReference type="eggNOG" id="COG2309">
    <property type="taxonomic scope" value="Bacteria"/>
</dbReference>
<dbReference type="GO" id="GO:0004177">
    <property type="term" value="F:aminopeptidase activity"/>
    <property type="evidence" value="ECO:0007669"/>
    <property type="project" value="UniProtKB-KW"/>
</dbReference>